<dbReference type="PROSITE" id="PS00086">
    <property type="entry name" value="CYTOCHROME_P450"/>
    <property type="match status" value="1"/>
</dbReference>
<dbReference type="GO" id="GO:0016705">
    <property type="term" value="F:oxidoreductase activity, acting on paired donors, with incorporation or reduction of molecular oxygen"/>
    <property type="evidence" value="ECO:0007669"/>
    <property type="project" value="InterPro"/>
</dbReference>
<dbReference type="AlphaFoldDB" id="A0A1M5SD30"/>
<keyword evidence="3 9" id="KW-0349">Heme</keyword>
<name>A0A1M5SD30_9BRAD</name>
<dbReference type="Gene3D" id="1.10.630.10">
    <property type="entry name" value="Cytochrome P450"/>
    <property type="match status" value="1"/>
</dbReference>
<dbReference type="OrthoDB" id="9801155at2"/>
<dbReference type="InterPro" id="IPR002397">
    <property type="entry name" value="Cyt_P450_B"/>
</dbReference>
<dbReference type="RefSeq" id="WP_079603341.1">
    <property type="nucleotide sequence ID" value="NZ_LT670817.1"/>
</dbReference>
<gene>
    <name evidence="10" type="ORF">SAMN05443248_4566</name>
</gene>
<dbReference type="FunFam" id="1.10.630.10:FF:000018">
    <property type="entry name" value="Cytochrome P450 monooxygenase"/>
    <property type="match status" value="1"/>
</dbReference>
<dbReference type="PANTHER" id="PTHR46696">
    <property type="entry name" value="P450, PUTATIVE (EUROFUNG)-RELATED"/>
    <property type="match status" value="1"/>
</dbReference>
<evidence type="ECO:0000256" key="2">
    <source>
        <dbReference type="ARBA" id="ARBA00010617"/>
    </source>
</evidence>
<accession>A0A1M5SD30</accession>
<evidence type="ECO:0000256" key="6">
    <source>
        <dbReference type="ARBA" id="ARBA00023004"/>
    </source>
</evidence>
<evidence type="ECO:0000256" key="9">
    <source>
        <dbReference type="RuleBase" id="RU000461"/>
    </source>
</evidence>
<evidence type="ECO:0000313" key="11">
    <source>
        <dbReference type="Proteomes" id="UP000189796"/>
    </source>
</evidence>
<dbReference type="GO" id="GO:0020037">
    <property type="term" value="F:heme binding"/>
    <property type="evidence" value="ECO:0007669"/>
    <property type="project" value="InterPro"/>
</dbReference>
<evidence type="ECO:0000313" key="10">
    <source>
        <dbReference type="EMBL" id="SHH36512.1"/>
    </source>
</evidence>
<dbReference type="InterPro" id="IPR036396">
    <property type="entry name" value="Cyt_P450_sf"/>
</dbReference>
<dbReference type="PRINTS" id="PR00385">
    <property type="entry name" value="P450"/>
</dbReference>
<dbReference type="PRINTS" id="PR00359">
    <property type="entry name" value="BP450"/>
</dbReference>
<evidence type="ECO:0000256" key="3">
    <source>
        <dbReference type="ARBA" id="ARBA00022617"/>
    </source>
</evidence>
<reference evidence="10 11" key="1">
    <citation type="submission" date="2016-11" db="EMBL/GenBank/DDBJ databases">
        <authorList>
            <person name="Jaros S."/>
            <person name="Januszkiewicz K."/>
            <person name="Wedrychowicz H."/>
        </authorList>
    </citation>
    <scope>NUCLEOTIDE SEQUENCE [LARGE SCALE GENOMIC DNA]</scope>
    <source>
        <strain evidence="10 11">GAS138</strain>
    </source>
</reference>
<dbReference type="Pfam" id="PF00067">
    <property type="entry name" value="p450"/>
    <property type="match status" value="1"/>
</dbReference>
<comment type="function">
    <text evidence="8">Cytochromes P450 are a group of heme-thiolate monooxygenases. They oxidize a variety of structurally unrelated compounds, including steroids, fatty acids, and xenobiotics.</text>
</comment>
<keyword evidence="5 9" id="KW-0560">Oxidoreductase</keyword>
<evidence type="ECO:0000256" key="8">
    <source>
        <dbReference type="ARBA" id="ARBA00043906"/>
    </source>
</evidence>
<evidence type="ECO:0000256" key="5">
    <source>
        <dbReference type="ARBA" id="ARBA00023002"/>
    </source>
</evidence>
<dbReference type="PANTHER" id="PTHR46696:SF1">
    <property type="entry name" value="CYTOCHROME P450 YJIB-RELATED"/>
    <property type="match status" value="1"/>
</dbReference>
<comment type="cofactor">
    <cofactor evidence="1">
        <name>heme</name>
        <dbReference type="ChEBI" id="CHEBI:30413"/>
    </cofactor>
</comment>
<dbReference type="EMBL" id="LT670817">
    <property type="protein sequence ID" value="SHH36512.1"/>
    <property type="molecule type" value="Genomic_DNA"/>
</dbReference>
<organism evidence="10 11">
    <name type="scientific">Bradyrhizobium erythrophlei</name>
    <dbReference type="NCBI Taxonomy" id="1437360"/>
    <lineage>
        <taxon>Bacteria</taxon>
        <taxon>Pseudomonadati</taxon>
        <taxon>Pseudomonadota</taxon>
        <taxon>Alphaproteobacteria</taxon>
        <taxon>Hyphomicrobiales</taxon>
        <taxon>Nitrobacteraceae</taxon>
        <taxon>Bradyrhizobium</taxon>
    </lineage>
</organism>
<dbReference type="Proteomes" id="UP000189796">
    <property type="component" value="Chromosome I"/>
</dbReference>
<dbReference type="InterPro" id="IPR017972">
    <property type="entry name" value="Cyt_P450_CS"/>
</dbReference>
<evidence type="ECO:0000256" key="1">
    <source>
        <dbReference type="ARBA" id="ARBA00001971"/>
    </source>
</evidence>
<evidence type="ECO:0000256" key="7">
    <source>
        <dbReference type="ARBA" id="ARBA00023033"/>
    </source>
</evidence>
<dbReference type="InterPro" id="IPR001128">
    <property type="entry name" value="Cyt_P450"/>
</dbReference>
<keyword evidence="6 9" id="KW-0408">Iron</keyword>
<dbReference type="GO" id="GO:0005506">
    <property type="term" value="F:iron ion binding"/>
    <property type="evidence" value="ECO:0007669"/>
    <property type="project" value="InterPro"/>
</dbReference>
<protein>
    <recommendedName>
        <fullName evidence="12">Cytochrome P450</fullName>
    </recommendedName>
</protein>
<evidence type="ECO:0000256" key="4">
    <source>
        <dbReference type="ARBA" id="ARBA00022723"/>
    </source>
</evidence>
<dbReference type="SUPFAM" id="SSF48264">
    <property type="entry name" value="Cytochrome P450"/>
    <property type="match status" value="1"/>
</dbReference>
<sequence>MTLRVDFASQDYFRSPGIAIEKLRALGPVVEVHFPIVGKVWTTTTQALADQVLKDTETFTIRKDDGTVAGLQWWMPGIVRTLANSMLSMDDPDHKRLRDIVDEAFRRRAVLDMEPHIQAMGDELADELFADGSPADLVERYARKLPLSVICELLGLPLADRPKFITWAAGFTRFTGALGFLAMIPNILAMKRYIERHLETVRQQGGEGLIAEIVRVEKDGGQISRDEIVSMVFLLLFAGHETTTHLISGSVHELLKNQDLRDWLEEDWSRVDLAVEEFLRFITPVQFTKPRFVRKDVELGGVRLRKGEKIMPMLAAANMDPQANPHPERLDLQRKPNRHIAFGTGIHFCLGHQLARIEGRCALKSLLRRWPELTLAVDESEVTWRRRPGLKAIDHLPVAVSLGKPHQVVRGAGGRGAARPI</sequence>
<keyword evidence="4 9" id="KW-0479">Metal-binding</keyword>
<comment type="similarity">
    <text evidence="2 9">Belongs to the cytochrome P450 family.</text>
</comment>
<keyword evidence="7 9" id="KW-0503">Monooxygenase</keyword>
<proteinExistence type="inferred from homology"/>
<evidence type="ECO:0008006" key="12">
    <source>
        <dbReference type="Google" id="ProtNLM"/>
    </source>
</evidence>
<dbReference type="GO" id="GO:0004497">
    <property type="term" value="F:monooxygenase activity"/>
    <property type="evidence" value="ECO:0007669"/>
    <property type="project" value="UniProtKB-KW"/>
</dbReference>